<feature type="domain" description="RNA polymerase sigma factor 70 region 4 type 2" evidence="7">
    <location>
        <begin position="123"/>
        <end position="174"/>
    </location>
</feature>
<dbReference type="InterPro" id="IPR014284">
    <property type="entry name" value="RNA_pol_sigma-70_dom"/>
</dbReference>
<dbReference type="GO" id="GO:0003677">
    <property type="term" value="F:DNA binding"/>
    <property type="evidence" value="ECO:0007669"/>
    <property type="project" value="UniProtKB-KW"/>
</dbReference>
<dbReference type="Pfam" id="PF04542">
    <property type="entry name" value="Sigma70_r2"/>
    <property type="match status" value="1"/>
</dbReference>
<dbReference type="InterPro" id="IPR007627">
    <property type="entry name" value="RNA_pol_sigma70_r2"/>
</dbReference>
<dbReference type="Pfam" id="PF08281">
    <property type="entry name" value="Sigma70_r4_2"/>
    <property type="match status" value="1"/>
</dbReference>
<evidence type="ECO:0000256" key="5">
    <source>
        <dbReference type="ARBA" id="ARBA00023163"/>
    </source>
</evidence>
<dbReference type="InterPro" id="IPR013249">
    <property type="entry name" value="RNA_pol_sigma70_r4_t2"/>
</dbReference>
<organism evidence="8 9">
    <name type="scientific">Frankia alni (strain DSM 45986 / CECT 9034 / ACN14a)</name>
    <dbReference type="NCBI Taxonomy" id="326424"/>
    <lineage>
        <taxon>Bacteria</taxon>
        <taxon>Bacillati</taxon>
        <taxon>Actinomycetota</taxon>
        <taxon>Actinomycetes</taxon>
        <taxon>Frankiales</taxon>
        <taxon>Frankiaceae</taxon>
        <taxon>Frankia</taxon>
    </lineage>
</organism>
<dbReference type="STRING" id="326424.FRAAL5435"/>
<dbReference type="GO" id="GO:0016987">
    <property type="term" value="F:sigma factor activity"/>
    <property type="evidence" value="ECO:0007669"/>
    <property type="project" value="UniProtKB-KW"/>
</dbReference>
<dbReference type="InterPro" id="IPR013324">
    <property type="entry name" value="RNA_pol_sigma_r3/r4-like"/>
</dbReference>
<dbReference type="InterPro" id="IPR039425">
    <property type="entry name" value="RNA_pol_sigma-70-like"/>
</dbReference>
<dbReference type="GO" id="GO:0006352">
    <property type="term" value="P:DNA-templated transcription initiation"/>
    <property type="evidence" value="ECO:0007669"/>
    <property type="project" value="InterPro"/>
</dbReference>
<evidence type="ECO:0000256" key="4">
    <source>
        <dbReference type="ARBA" id="ARBA00023125"/>
    </source>
</evidence>
<evidence type="ECO:0000259" key="6">
    <source>
        <dbReference type="Pfam" id="PF04542"/>
    </source>
</evidence>
<proteinExistence type="inferred from homology"/>
<dbReference type="EMBL" id="CT573213">
    <property type="protein sequence ID" value="CAJ64068.1"/>
    <property type="molecule type" value="Genomic_DNA"/>
</dbReference>
<comment type="similarity">
    <text evidence="1">Belongs to the sigma-70 factor family. ECF subfamily.</text>
</comment>
<dbReference type="InterPro" id="IPR013325">
    <property type="entry name" value="RNA_pol_sigma_r2"/>
</dbReference>
<dbReference type="eggNOG" id="COG1595">
    <property type="taxonomic scope" value="Bacteria"/>
</dbReference>
<evidence type="ECO:0000313" key="9">
    <source>
        <dbReference type="Proteomes" id="UP000000657"/>
    </source>
</evidence>
<evidence type="ECO:0000313" key="8">
    <source>
        <dbReference type="EMBL" id="CAJ64068.1"/>
    </source>
</evidence>
<dbReference type="InterPro" id="IPR036388">
    <property type="entry name" value="WH-like_DNA-bd_sf"/>
</dbReference>
<evidence type="ECO:0000256" key="3">
    <source>
        <dbReference type="ARBA" id="ARBA00023082"/>
    </source>
</evidence>
<dbReference type="Gene3D" id="1.10.1740.10">
    <property type="match status" value="1"/>
</dbReference>
<dbReference type="Proteomes" id="UP000000657">
    <property type="component" value="Chromosome"/>
</dbReference>
<gene>
    <name evidence="8" type="ordered locus">FRAAL5435</name>
</gene>
<evidence type="ECO:0000259" key="7">
    <source>
        <dbReference type="Pfam" id="PF08281"/>
    </source>
</evidence>
<keyword evidence="4" id="KW-0238">DNA-binding</keyword>
<dbReference type="PANTHER" id="PTHR43133">
    <property type="entry name" value="RNA POLYMERASE ECF-TYPE SIGMA FACTO"/>
    <property type="match status" value="1"/>
</dbReference>
<evidence type="ECO:0000256" key="2">
    <source>
        <dbReference type="ARBA" id="ARBA00023015"/>
    </source>
</evidence>
<reference evidence="8 9" key="1">
    <citation type="journal article" date="2007" name="Genome Res.">
        <title>Genome characteristics of facultatively symbiotic Frankia sp. strains reflect host range and host plant biogeography.</title>
        <authorList>
            <person name="Normand P."/>
            <person name="Lapierre P."/>
            <person name="Tisa L.S."/>
            <person name="Gogarten J.P."/>
            <person name="Alloisio N."/>
            <person name="Bagnarol E."/>
            <person name="Bassi C.A."/>
            <person name="Berry A.M."/>
            <person name="Bickhart D.M."/>
            <person name="Choisne N."/>
            <person name="Couloux A."/>
            <person name="Cournoyer B."/>
            <person name="Cruveiller S."/>
            <person name="Daubin V."/>
            <person name="Demange N."/>
            <person name="Francino M.P."/>
            <person name="Goltsman E."/>
            <person name="Huang Y."/>
            <person name="Kopp O.R."/>
            <person name="Labarre L."/>
            <person name="Lapidus A."/>
            <person name="Lavire C."/>
            <person name="Marechal J."/>
            <person name="Martinez M."/>
            <person name="Mastronunzio J.E."/>
            <person name="Mullin B.C."/>
            <person name="Niemann J."/>
            <person name="Pujic P."/>
            <person name="Rawnsley T."/>
            <person name="Rouy Z."/>
            <person name="Schenowitz C."/>
            <person name="Sellstedt A."/>
            <person name="Tavares F."/>
            <person name="Tomkins J.P."/>
            <person name="Vallenet D."/>
            <person name="Valverde C."/>
            <person name="Wall L.G."/>
            <person name="Wang Y."/>
            <person name="Medigue C."/>
            <person name="Benson D.R."/>
        </authorList>
    </citation>
    <scope>NUCLEOTIDE SEQUENCE [LARGE SCALE GENOMIC DNA]</scope>
    <source>
        <strain evidence="9">DSM 45986 / CECT 9034 / ACN14a</strain>
    </source>
</reference>
<dbReference type="NCBIfam" id="TIGR02937">
    <property type="entry name" value="sigma70-ECF"/>
    <property type="match status" value="1"/>
</dbReference>
<feature type="domain" description="RNA polymerase sigma-70 region 2" evidence="6">
    <location>
        <begin position="20"/>
        <end position="88"/>
    </location>
</feature>
<keyword evidence="9" id="KW-1185">Reference proteome</keyword>
<evidence type="ECO:0000256" key="1">
    <source>
        <dbReference type="ARBA" id="ARBA00010641"/>
    </source>
</evidence>
<dbReference type="SUPFAM" id="SSF88659">
    <property type="entry name" value="Sigma3 and sigma4 domains of RNA polymerase sigma factors"/>
    <property type="match status" value="1"/>
</dbReference>
<dbReference type="KEGG" id="fal:FRAAL5435"/>
<dbReference type="HOGENOM" id="CLU_047691_9_2_11"/>
<sequence length="197" mass="21562">MPEEGSSVPPRSAVTLFEALFQDHHLAVLRFARRRLGEDAAAWDVVSETFLVVWRSWEKRPPDAAEVLPWLYAIAGNAVRNRRRSQARAVRLTARLSMTGSAATADPTVGVDVVADEAIRRDQAVRVLERLSEDDREILTLAVWEGLDVAGLATALSVSPAAAKVRLHRARRRLEALIEGPVPADVSPSSSALGRSR</sequence>
<keyword evidence="2" id="KW-0805">Transcription regulation</keyword>
<keyword evidence="3" id="KW-0731">Sigma factor</keyword>
<protein>
    <submittedName>
        <fullName evidence="8">RNA polymerase ECF-subfamily sigma factor</fullName>
    </submittedName>
</protein>
<dbReference type="SUPFAM" id="SSF88946">
    <property type="entry name" value="Sigma2 domain of RNA polymerase sigma factors"/>
    <property type="match status" value="1"/>
</dbReference>
<accession>Q0REN9</accession>
<dbReference type="Gene3D" id="1.10.10.10">
    <property type="entry name" value="Winged helix-like DNA-binding domain superfamily/Winged helix DNA-binding domain"/>
    <property type="match status" value="1"/>
</dbReference>
<keyword evidence="5" id="KW-0804">Transcription</keyword>
<dbReference type="PANTHER" id="PTHR43133:SF8">
    <property type="entry name" value="RNA POLYMERASE SIGMA FACTOR HI_1459-RELATED"/>
    <property type="match status" value="1"/>
</dbReference>
<dbReference type="AlphaFoldDB" id="Q0REN9"/>
<name>Q0REN9_FRAAA</name>